<evidence type="ECO:0000256" key="1">
    <source>
        <dbReference type="SAM" id="MobiDB-lite"/>
    </source>
</evidence>
<dbReference type="EMBL" id="CAJVQB010030830">
    <property type="protein sequence ID" value="CAG8816091.1"/>
    <property type="molecule type" value="Genomic_DNA"/>
</dbReference>
<dbReference type="Proteomes" id="UP000789901">
    <property type="component" value="Unassembled WGS sequence"/>
</dbReference>
<name>A0ABN7W6E8_GIGMA</name>
<comment type="caution">
    <text evidence="2">The sequence shown here is derived from an EMBL/GenBank/DDBJ whole genome shotgun (WGS) entry which is preliminary data.</text>
</comment>
<organism evidence="2 3">
    <name type="scientific">Gigaspora margarita</name>
    <dbReference type="NCBI Taxonomy" id="4874"/>
    <lineage>
        <taxon>Eukaryota</taxon>
        <taxon>Fungi</taxon>
        <taxon>Fungi incertae sedis</taxon>
        <taxon>Mucoromycota</taxon>
        <taxon>Glomeromycotina</taxon>
        <taxon>Glomeromycetes</taxon>
        <taxon>Diversisporales</taxon>
        <taxon>Gigasporaceae</taxon>
        <taxon>Gigaspora</taxon>
    </lineage>
</organism>
<proteinExistence type="predicted"/>
<accession>A0ABN7W6E8</accession>
<keyword evidence="3" id="KW-1185">Reference proteome</keyword>
<feature type="region of interest" description="Disordered" evidence="1">
    <location>
        <begin position="49"/>
        <end position="70"/>
    </location>
</feature>
<evidence type="ECO:0000313" key="3">
    <source>
        <dbReference type="Proteomes" id="UP000789901"/>
    </source>
</evidence>
<gene>
    <name evidence="2" type="ORF">GMARGA_LOCUS26450</name>
</gene>
<protein>
    <submittedName>
        <fullName evidence="2">584_t:CDS:1</fullName>
    </submittedName>
</protein>
<feature type="non-terminal residue" evidence="2">
    <location>
        <position position="98"/>
    </location>
</feature>
<reference evidence="2 3" key="1">
    <citation type="submission" date="2021-06" db="EMBL/GenBank/DDBJ databases">
        <authorList>
            <person name="Kallberg Y."/>
            <person name="Tangrot J."/>
            <person name="Rosling A."/>
        </authorList>
    </citation>
    <scope>NUCLEOTIDE SEQUENCE [LARGE SCALE GENOMIC DNA]</scope>
    <source>
        <strain evidence="2 3">120-4 pot B 10/14</strain>
    </source>
</reference>
<sequence>MISYTPRFTSWIQWHCYYYFIREQASLKLQKRFFARNGALMKKKWFFETSADKSKSSTEEEGSEETHGSTILAGSEVKTYENVTAKVLVVNLVALVEK</sequence>
<evidence type="ECO:0000313" key="2">
    <source>
        <dbReference type="EMBL" id="CAG8816091.1"/>
    </source>
</evidence>